<gene>
    <name evidence="2" type="ORF">BGC33_06180</name>
    <name evidence="1" type="ORF">MS2017_2154</name>
</gene>
<dbReference type="EMBL" id="CP024634">
    <property type="protein sequence ID" value="AYQ57805.1"/>
    <property type="molecule type" value="Genomic_DNA"/>
</dbReference>
<organism evidence="2 3">
    <name type="scientific">Bathymodiolus thermophilus thioautotrophic gill symbiont</name>
    <dbReference type="NCBI Taxonomy" id="2360"/>
    <lineage>
        <taxon>Bacteria</taxon>
        <taxon>Pseudomonadati</taxon>
        <taxon>Pseudomonadota</taxon>
        <taxon>Gammaproteobacteria</taxon>
        <taxon>sulfur-oxidizing symbionts</taxon>
    </lineage>
</organism>
<evidence type="ECO:0008006" key="5">
    <source>
        <dbReference type="Google" id="ProtNLM"/>
    </source>
</evidence>
<evidence type="ECO:0000313" key="4">
    <source>
        <dbReference type="Proteomes" id="UP000278334"/>
    </source>
</evidence>
<sequence length="72" mass="8518">MFEKDIKIELIKRDVKPSEVYKALGLERAHFYQAIKSYNLNNKTLKKILDYLGLEISFVLKQKDDSNENQKI</sequence>
<dbReference type="Proteomes" id="UP000278334">
    <property type="component" value="Chromosome"/>
</dbReference>
<name>A0A1J5TYR3_9GAMM</name>
<accession>A0A1J5TYR3</accession>
<evidence type="ECO:0000313" key="3">
    <source>
        <dbReference type="Proteomes" id="UP000182798"/>
    </source>
</evidence>
<reference evidence="3" key="1">
    <citation type="submission" date="2016-09" db="EMBL/GenBank/DDBJ databases">
        <title>Genome Sequence of Bathymodiolus thermophilus sulfur-oxidizing gill endosymbiont.</title>
        <authorList>
            <person name="Ponnudurai R."/>
            <person name="Kleiner M."/>
            <person name="Sayavedra L."/>
            <person name="Thuermer A."/>
            <person name="Felbeck H."/>
            <person name="Schlueter R."/>
            <person name="Schweder T."/>
            <person name="Markert S."/>
        </authorList>
    </citation>
    <scope>NUCLEOTIDE SEQUENCE [LARGE SCALE GENOMIC DNA]</scope>
    <source>
        <strain evidence="3">BAT/CrabSpa'14</strain>
    </source>
</reference>
<evidence type="ECO:0000313" key="2">
    <source>
        <dbReference type="EMBL" id="OIR25332.1"/>
    </source>
</evidence>
<proteinExistence type="predicted"/>
<dbReference type="Proteomes" id="UP000182798">
    <property type="component" value="Unassembled WGS sequence"/>
</dbReference>
<dbReference type="AlphaFoldDB" id="A0A1J5TYR3"/>
<evidence type="ECO:0000313" key="1">
    <source>
        <dbReference type="EMBL" id="AYQ57805.1"/>
    </source>
</evidence>
<dbReference type="EMBL" id="MIQH01000348">
    <property type="protein sequence ID" value="OIR25332.1"/>
    <property type="molecule type" value="Genomic_DNA"/>
</dbReference>
<dbReference type="RefSeq" id="WP_071563612.1">
    <property type="nucleotide sequence ID" value="NZ_CP024634.1"/>
</dbReference>
<protein>
    <recommendedName>
        <fullName evidence="5">HTH cro/C1-type domain-containing protein</fullName>
    </recommendedName>
</protein>
<reference evidence="2" key="2">
    <citation type="journal article" date="2017" name="Stand. Genomic Sci.">
        <title>Genome sequence of the sulfur-oxidizing Bathymodiolus thermophilus gill endosymbiont.</title>
        <authorList>
            <person name="Ponnudurai R."/>
            <person name="Sayavedra L."/>
            <person name="Kleiner M."/>
            <person name="Heiden S.E."/>
            <person name="Thurmer A."/>
            <person name="Felbeck H."/>
            <person name="Schluter R."/>
            <person name="Sievert S.M."/>
            <person name="Daniel R."/>
            <person name="Schweder T."/>
            <person name="Markert S."/>
        </authorList>
    </citation>
    <scope>NUCLEOTIDE SEQUENCE</scope>
    <source>
        <strain evidence="2">BAT/CrabSpa'14</strain>
    </source>
</reference>
<dbReference type="KEGG" id="bthg:MS2017_2154"/>
<reference evidence="1 4" key="3">
    <citation type="submission" date="2017-11" db="EMBL/GenBank/DDBJ databases">
        <title>Genome sequence of the bacterial symbiont EPR9N from a vent mussel Bathymodiolus thermophilus.</title>
        <authorList>
            <person name="Won Y.-J."/>
        </authorList>
    </citation>
    <scope>NUCLEOTIDE SEQUENCE [LARGE SCALE GENOMIC DNA]</scope>
    <source>
        <strain evidence="1 4">EPR9N</strain>
    </source>
</reference>